<evidence type="ECO:0000256" key="4">
    <source>
        <dbReference type="ARBA" id="ARBA00022840"/>
    </source>
</evidence>
<proteinExistence type="predicted"/>
<dbReference type="InterPro" id="IPR000212">
    <property type="entry name" value="DNA_helicase_UvrD/REP"/>
</dbReference>
<keyword evidence="1 9" id="KW-0547">Nucleotide-binding</keyword>
<dbReference type="AlphaFoldDB" id="R4YZI1"/>
<dbReference type="PANTHER" id="PTHR11070:SF2">
    <property type="entry name" value="ATP-DEPENDENT DNA HELICASE SRS2"/>
    <property type="match status" value="1"/>
</dbReference>
<comment type="catalytic activity">
    <reaction evidence="6">
        <text>Couples ATP hydrolysis with the unwinding of duplex DNA by translocating in the 3'-5' direction.</text>
        <dbReference type="EC" id="5.6.2.4"/>
    </reaction>
</comment>
<dbReference type="HOGENOM" id="CLU_547367_0_0_11"/>
<dbReference type="RefSeq" id="WP_012226905.1">
    <property type="nucleotide sequence ID" value="NZ_HG422565.1"/>
</dbReference>
<reference evidence="11 12" key="1">
    <citation type="journal article" date="2013" name="ISME J.">
        <title>Metabolic model for the filamentous 'Candidatus Microthrix parvicella' based on genomic and metagenomic analyses.</title>
        <authorList>
            <person name="Jon McIlroy S."/>
            <person name="Kristiansen R."/>
            <person name="Albertsen M."/>
            <person name="Michael Karst S."/>
            <person name="Rossetti S."/>
            <person name="Lund Nielsen J."/>
            <person name="Tandoi V."/>
            <person name="James Seviour R."/>
            <person name="Nielsen P.H."/>
        </authorList>
    </citation>
    <scope>NUCLEOTIDE SEQUENCE [LARGE SCALE GENOMIC DNA]</scope>
    <source>
        <strain evidence="11 12">RN1</strain>
    </source>
</reference>
<dbReference type="eggNOG" id="COG0210">
    <property type="taxonomic scope" value="Bacteria"/>
</dbReference>
<dbReference type="GO" id="GO:0000725">
    <property type="term" value="P:recombinational repair"/>
    <property type="evidence" value="ECO:0007669"/>
    <property type="project" value="TreeGrafter"/>
</dbReference>
<dbReference type="STRING" id="1229780.BN381_290168"/>
<dbReference type="SUPFAM" id="SSF52540">
    <property type="entry name" value="P-loop containing nucleoside triphosphate hydrolases"/>
    <property type="match status" value="1"/>
</dbReference>
<feature type="domain" description="UvrD-like helicase ATP-binding" evidence="10">
    <location>
        <begin position="1"/>
        <end position="277"/>
    </location>
</feature>
<evidence type="ECO:0000313" key="11">
    <source>
        <dbReference type="EMBL" id="CCM63800.1"/>
    </source>
</evidence>
<evidence type="ECO:0000256" key="3">
    <source>
        <dbReference type="ARBA" id="ARBA00022806"/>
    </source>
</evidence>
<comment type="caution">
    <text evidence="11">The sequence shown here is derived from an EMBL/GenBank/DDBJ whole genome shotgun (WGS) entry which is preliminary data.</text>
</comment>
<name>R4YZI1_9ACTN</name>
<dbReference type="EC" id="5.6.2.4" evidence="7"/>
<dbReference type="GO" id="GO:0003677">
    <property type="term" value="F:DNA binding"/>
    <property type="evidence" value="ECO:0007669"/>
    <property type="project" value="InterPro"/>
</dbReference>
<evidence type="ECO:0000256" key="2">
    <source>
        <dbReference type="ARBA" id="ARBA00022801"/>
    </source>
</evidence>
<protein>
    <recommendedName>
        <fullName evidence="7">DNA 3'-5' helicase</fullName>
        <ecNumber evidence="7">5.6.2.4</ecNumber>
    </recommendedName>
</protein>
<dbReference type="GO" id="GO:0005524">
    <property type="term" value="F:ATP binding"/>
    <property type="evidence" value="ECO:0007669"/>
    <property type="project" value="UniProtKB-UniRule"/>
</dbReference>
<evidence type="ECO:0000256" key="1">
    <source>
        <dbReference type="ARBA" id="ARBA00022741"/>
    </source>
</evidence>
<keyword evidence="2 9" id="KW-0378">Hydrolase</keyword>
<feature type="binding site" evidence="9">
    <location>
        <begin position="20"/>
        <end position="27"/>
    </location>
    <ligand>
        <name>ATP</name>
        <dbReference type="ChEBI" id="CHEBI:30616"/>
    </ligand>
</feature>
<dbReference type="Proteomes" id="UP000018291">
    <property type="component" value="Unassembled WGS sequence"/>
</dbReference>
<keyword evidence="4 9" id="KW-0067">ATP-binding</keyword>
<keyword evidence="3 9" id="KW-0347">Helicase</keyword>
<dbReference type="EMBL" id="CANL01000022">
    <property type="protein sequence ID" value="CCM63800.1"/>
    <property type="molecule type" value="Genomic_DNA"/>
</dbReference>
<organism evidence="11 12">
    <name type="scientific">Candidatus Neomicrothrix parvicella RN1</name>
    <dbReference type="NCBI Taxonomy" id="1229780"/>
    <lineage>
        <taxon>Bacteria</taxon>
        <taxon>Bacillati</taxon>
        <taxon>Actinomycetota</taxon>
        <taxon>Acidimicrobiia</taxon>
        <taxon>Acidimicrobiales</taxon>
        <taxon>Microthrixaceae</taxon>
        <taxon>Candidatus Neomicrothrix</taxon>
    </lineage>
</organism>
<evidence type="ECO:0000259" key="10">
    <source>
        <dbReference type="PROSITE" id="PS51198"/>
    </source>
</evidence>
<comment type="catalytic activity">
    <reaction evidence="8">
        <text>ATP + H2O = ADP + phosphate + H(+)</text>
        <dbReference type="Rhea" id="RHEA:13065"/>
        <dbReference type="ChEBI" id="CHEBI:15377"/>
        <dbReference type="ChEBI" id="CHEBI:15378"/>
        <dbReference type="ChEBI" id="CHEBI:30616"/>
        <dbReference type="ChEBI" id="CHEBI:43474"/>
        <dbReference type="ChEBI" id="CHEBI:456216"/>
        <dbReference type="EC" id="5.6.2.4"/>
    </reaction>
</comment>
<evidence type="ECO:0000313" key="12">
    <source>
        <dbReference type="Proteomes" id="UP000018291"/>
    </source>
</evidence>
<keyword evidence="12" id="KW-1185">Reference proteome</keyword>
<keyword evidence="5" id="KW-0413">Isomerase</keyword>
<dbReference type="Gene3D" id="3.40.50.300">
    <property type="entry name" value="P-loop containing nucleotide triphosphate hydrolases"/>
    <property type="match status" value="2"/>
</dbReference>
<dbReference type="InterPro" id="IPR014016">
    <property type="entry name" value="UvrD-like_ATP-bd"/>
</dbReference>
<evidence type="ECO:0000256" key="7">
    <source>
        <dbReference type="ARBA" id="ARBA00034808"/>
    </source>
</evidence>
<sequence>MSTAQLRAATSNAQLSYVNAGPGSGKTFLASEAFGYLRFVRHRHAAAGVVGVTFARSARRELENRIRVRWGARSVGWPNSVCTFDEMHRRLLRYLISQGLIVWPGGALLDRPLDSWALHPGATSKPGKKRKCFLTLDEEGLVSIGWTTSKLLAPNPAFTDRNDFLSALTDGHCTHNEIRNVLAAAMDGSLHPRFADAIRECLAGSVCHLVVDEAFDMNLLDTAVVQAAIDANVPVTVVGDPWQSLYEFRGSSPSAVQKLLVENRFLRIDMPGSHRYSTCEMLKLASALFRGEPFQVLEPADGEEFDVVLAHDWSALWAEDRISVLPAGVPSKLDRGRTTSAFVLLLGEVVQAQFGIESSGLVAATRVLEPSDLASQLEEPLALLRDSAATEDDIWSSLKGAFGLPCNVKKHEPKKLAKRCLRRLMDVVRHTDHPALGLTVHQAKGLEWERVLFLDGALSVSPRFANVLDVNEGSHRSVYVALTRARSSVRVLKVVSDPYGAQPSQIHHVAV</sequence>
<dbReference type="GO" id="GO:0016887">
    <property type="term" value="F:ATP hydrolysis activity"/>
    <property type="evidence" value="ECO:0007669"/>
    <property type="project" value="RHEA"/>
</dbReference>
<evidence type="ECO:0000256" key="9">
    <source>
        <dbReference type="PROSITE-ProRule" id="PRU00560"/>
    </source>
</evidence>
<dbReference type="InterPro" id="IPR027417">
    <property type="entry name" value="P-loop_NTPase"/>
</dbReference>
<gene>
    <name evidence="11" type="ORF">BN381_290168</name>
</gene>
<dbReference type="Pfam" id="PF13361">
    <property type="entry name" value="UvrD_C"/>
    <property type="match status" value="1"/>
</dbReference>
<accession>R4YZI1</accession>
<dbReference type="GO" id="GO:0043138">
    <property type="term" value="F:3'-5' DNA helicase activity"/>
    <property type="evidence" value="ECO:0007669"/>
    <property type="project" value="UniProtKB-EC"/>
</dbReference>
<dbReference type="InterPro" id="IPR014017">
    <property type="entry name" value="DNA_helicase_UvrD-like_C"/>
</dbReference>
<dbReference type="Pfam" id="PF13245">
    <property type="entry name" value="AAA_19"/>
    <property type="match status" value="1"/>
</dbReference>
<dbReference type="PROSITE" id="PS51198">
    <property type="entry name" value="UVRD_HELICASE_ATP_BIND"/>
    <property type="match status" value="1"/>
</dbReference>
<evidence type="ECO:0000256" key="5">
    <source>
        <dbReference type="ARBA" id="ARBA00023235"/>
    </source>
</evidence>
<dbReference type="PANTHER" id="PTHR11070">
    <property type="entry name" value="UVRD / RECB / PCRA DNA HELICASE FAMILY MEMBER"/>
    <property type="match status" value="1"/>
</dbReference>
<evidence type="ECO:0000256" key="8">
    <source>
        <dbReference type="ARBA" id="ARBA00048988"/>
    </source>
</evidence>
<evidence type="ECO:0000256" key="6">
    <source>
        <dbReference type="ARBA" id="ARBA00034617"/>
    </source>
</evidence>